<dbReference type="Proteomes" id="UP000501060">
    <property type="component" value="Chromosome"/>
</dbReference>
<dbReference type="PANTHER" id="PTHR43178">
    <property type="entry name" value="DIHYDROLIPOAMIDE ACETYLTRANSFERASE COMPONENT OF PYRUVATE DEHYDROGENASE COMPLEX"/>
    <property type="match status" value="1"/>
</dbReference>
<dbReference type="Pfam" id="PF00198">
    <property type="entry name" value="2-oxoacid_dh"/>
    <property type="match status" value="1"/>
</dbReference>
<dbReference type="InterPro" id="IPR001078">
    <property type="entry name" value="2-oxoacid_DH_actylTfrase"/>
</dbReference>
<gene>
    <name evidence="7" type="ORF">HGG69_00700</name>
</gene>
<dbReference type="PANTHER" id="PTHR43178:SF5">
    <property type="entry name" value="LIPOAMIDE ACYLTRANSFERASE COMPONENT OF BRANCHED-CHAIN ALPHA-KETO ACID DEHYDROGENASE COMPLEX, MITOCHONDRIAL"/>
    <property type="match status" value="1"/>
</dbReference>
<evidence type="ECO:0000313" key="7">
    <source>
        <dbReference type="EMBL" id="QJG66849.1"/>
    </source>
</evidence>
<keyword evidence="5" id="KW-0012">Acyltransferase</keyword>
<keyword evidence="8" id="KW-1185">Reference proteome</keyword>
<keyword evidence="3 7" id="KW-0808">Transferase</keyword>
<sequence>MIETKELQERVEKLPRIRKTIAKNLKNAMEQVAYCSLVQKVNASSLWNYRKNIVKDVEAKTGTKLTFLAWIIRSAAIALSEFPIFSAKVNEEAGEIHYPGQINIGIAVDTEYGLVVPVIKGVEKLSLIEIQNEVIRLATLARDKKLQMSDMQGGCFTITNIGSVGALFGTPIMNYPEIAILAVGSIIDEAIVQEGQIVPGKSLYMTIAADHRWVDGADMARFNGRVKQLLESPEEL</sequence>
<dbReference type="InterPro" id="IPR050743">
    <property type="entry name" value="2-oxoacid_DH_E2_comp"/>
</dbReference>
<dbReference type="EMBL" id="CP051481">
    <property type="protein sequence ID" value="QJG66849.1"/>
    <property type="molecule type" value="Genomic_DNA"/>
</dbReference>
<evidence type="ECO:0000259" key="6">
    <source>
        <dbReference type="Pfam" id="PF00198"/>
    </source>
</evidence>
<comment type="similarity">
    <text evidence="2">Belongs to the 2-oxoacid dehydrogenase family.</text>
</comment>
<organism evidence="7 8">
    <name type="scientific">Mycoplasma phocoenae</name>
    <dbReference type="NCBI Taxonomy" id="754517"/>
    <lineage>
        <taxon>Bacteria</taxon>
        <taxon>Bacillati</taxon>
        <taxon>Mycoplasmatota</taxon>
        <taxon>Mollicutes</taxon>
        <taxon>Mycoplasmataceae</taxon>
        <taxon>Mycoplasma</taxon>
    </lineage>
</organism>
<evidence type="ECO:0000256" key="3">
    <source>
        <dbReference type="ARBA" id="ARBA00022679"/>
    </source>
</evidence>
<proteinExistence type="inferred from homology"/>
<evidence type="ECO:0000256" key="5">
    <source>
        <dbReference type="ARBA" id="ARBA00023315"/>
    </source>
</evidence>
<dbReference type="FunFam" id="3.30.559.10:FF:000007">
    <property type="entry name" value="Dihydrolipoamide acetyltransferase component of pyruvate dehydrogenase complex"/>
    <property type="match status" value="1"/>
</dbReference>
<evidence type="ECO:0000256" key="4">
    <source>
        <dbReference type="ARBA" id="ARBA00022823"/>
    </source>
</evidence>
<dbReference type="KEGG" id="mphe:HGG69_00700"/>
<comment type="cofactor">
    <cofactor evidence="1">
        <name>(R)-lipoate</name>
        <dbReference type="ChEBI" id="CHEBI:83088"/>
    </cofactor>
</comment>
<dbReference type="RefSeq" id="WP_169604900.1">
    <property type="nucleotide sequence ID" value="NZ_CP051481.1"/>
</dbReference>
<reference evidence="7 8" key="1">
    <citation type="submission" date="2020-04" db="EMBL/GenBank/DDBJ databases">
        <title>Novel Mycoplasma species detected in Phocoena phocoena (harbor porpoise) from the USA.</title>
        <authorList>
            <person name="Volokhov D.V."/>
        </authorList>
    </citation>
    <scope>NUCLEOTIDE SEQUENCE [LARGE SCALE GENOMIC DNA]</scope>
    <source>
        <strain evidence="7 8">Phocoena C-264-GEN</strain>
    </source>
</reference>
<dbReference type="InterPro" id="IPR023213">
    <property type="entry name" value="CAT-like_dom_sf"/>
</dbReference>
<evidence type="ECO:0000313" key="8">
    <source>
        <dbReference type="Proteomes" id="UP000501060"/>
    </source>
</evidence>
<evidence type="ECO:0000256" key="2">
    <source>
        <dbReference type="ARBA" id="ARBA00007317"/>
    </source>
</evidence>
<evidence type="ECO:0000256" key="1">
    <source>
        <dbReference type="ARBA" id="ARBA00001938"/>
    </source>
</evidence>
<dbReference type="GO" id="GO:0031405">
    <property type="term" value="F:lipoic acid binding"/>
    <property type="evidence" value="ECO:0007669"/>
    <property type="project" value="TreeGrafter"/>
</dbReference>
<dbReference type="GO" id="GO:0005737">
    <property type="term" value="C:cytoplasm"/>
    <property type="evidence" value="ECO:0007669"/>
    <property type="project" value="TreeGrafter"/>
</dbReference>
<accession>A0A858U453</accession>
<protein>
    <submittedName>
        <fullName evidence="7">Dihydrolipoamide acetyltransferase</fullName>
    </submittedName>
</protein>
<feature type="domain" description="2-oxoacid dehydrogenase acyltransferase catalytic" evidence="6">
    <location>
        <begin position="8"/>
        <end position="236"/>
    </location>
</feature>
<dbReference type="Gene3D" id="3.30.559.10">
    <property type="entry name" value="Chloramphenicol acetyltransferase-like domain"/>
    <property type="match status" value="1"/>
</dbReference>
<dbReference type="SUPFAM" id="SSF52777">
    <property type="entry name" value="CoA-dependent acyltransferases"/>
    <property type="match status" value="1"/>
</dbReference>
<keyword evidence="4" id="KW-0450">Lipoyl</keyword>
<dbReference type="GO" id="GO:0016407">
    <property type="term" value="F:acetyltransferase activity"/>
    <property type="evidence" value="ECO:0007669"/>
    <property type="project" value="TreeGrafter"/>
</dbReference>
<name>A0A858U453_9MOLU</name>
<dbReference type="AlphaFoldDB" id="A0A858U453"/>